<proteinExistence type="inferred from homology"/>
<keyword evidence="2 4" id="KW-0560">Oxidoreductase</keyword>
<evidence type="ECO:0000313" key="7">
    <source>
        <dbReference type="EMBL" id="SIM59976.1"/>
    </source>
</evidence>
<organism evidence="7 8">
    <name type="scientific">Cuniculiplasma divulgatum</name>
    <dbReference type="NCBI Taxonomy" id="1673428"/>
    <lineage>
        <taxon>Archaea</taxon>
        <taxon>Methanobacteriati</taxon>
        <taxon>Thermoplasmatota</taxon>
        <taxon>Thermoplasmata</taxon>
        <taxon>Thermoplasmatales</taxon>
        <taxon>Cuniculiplasmataceae</taxon>
        <taxon>Cuniculiplasma</taxon>
    </lineage>
</organism>
<dbReference type="InterPro" id="IPR036291">
    <property type="entry name" value="NAD(P)-bd_dom_sf"/>
</dbReference>
<dbReference type="EMBL" id="LT671858">
    <property type="protein sequence ID" value="SIM59976.1"/>
    <property type="molecule type" value="Genomic_DNA"/>
</dbReference>
<feature type="domain" description="D-isomer specific 2-hydroxyacid dehydrogenase catalytic" evidence="5">
    <location>
        <begin position="28"/>
        <end position="325"/>
    </location>
</feature>
<protein>
    <submittedName>
        <fullName evidence="7">D-3-phosphoglycerate dehydrogenase</fullName>
    </submittedName>
</protein>
<accession>A0A1N5UH49</accession>
<dbReference type="Pfam" id="PF00389">
    <property type="entry name" value="2-Hacid_dh"/>
    <property type="match status" value="1"/>
</dbReference>
<dbReference type="FunFam" id="3.40.50.720:FF:000041">
    <property type="entry name" value="D-3-phosphoglycerate dehydrogenase"/>
    <property type="match status" value="1"/>
</dbReference>
<dbReference type="GO" id="GO:0047545">
    <property type="term" value="F:(S)-2-hydroxyglutarate dehydrogenase activity"/>
    <property type="evidence" value="ECO:0007669"/>
    <property type="project" value="UniProtKB-ARBA"/>
</dbReference>
<feature type="domain" description="D-isomer specific 2-hydroxyacid dehydrogenase NAD-binding" evidence="6">
    <location>
        <begin position="130"/>
        <end position="305"/>
    </location>
</feature>
<evidence type="ECO:0000313" key="8">
    <source>
        <dbReference type="Proteomes" id="UP000195607"/>
    </source>
</evidence>
<dbReference type="InterPro" id="IPR006139">
    <property type="entry name" value="D-isomer_2_OHA_DH_cat_dom"/>
</dbReference>
<evidence type="ECO:0000256" key="2">
    <source>
        <dbReference type="ARBA" id="ARBA00023002"/>
    </source>
</evidence>
<dbReference type="SUPFAM" id="SSF52283">
    <property type="entry name" value="Formate/glycerate dehydrogenase catalytic domain-like"/>
    <property type="match status" value="1"/>
</dbReference>
<evidence type="ECO:0000256" key="3">
    <source>
        <dbReference type="ARBA" id="ARBA00023027"/>
    </source>
</evidence>
<dbReference type="PANTHER" id="PTHR42789:SF1">
    <property type="entry name" value="D-ISOMER SPECIFIC 2-HYDROXYACID DEHYDROGENASE FAMILY PROTEIN (AFU_ORTHOLOGUE AFUA_6G10090)"/>
    <property type="match status" value="1"/>
</dbReference>
<sequence length="332" mass="36799">MNSFGHIEHIYHSINSSAMKGITKKKKVLICDKVDSLMLDELNKREFDVNYEPEITSMKLKDSIEKYDIVILRSRTKLTQDILEKAVNLKIIARAGIGVDNIDTKYAKSRNIQVITAAGSSTHSVAELNVALAVSLARNLIPLDINSKNGIWIKDTGFELSGKTSGIIGFGRIGLSTAKILKSIGMEILAYDIFENQEAIKEVGGHFVSMNELLSNSDFIFILVTLSDSSSNIIGEEQMKMVKSGSFLINTSRSEVIDGRVLLNYLESGRIKGYATDVLWNEPPTEEWEKTLISKPNVIVTPHIGAQTVEAQKRVAEYTLNNLFAKISEMGI</sequence>
<dbReference type="SUPFAM" id="SSF51735">
    <property type="entry name" value="NAD(P)-binding Rossmann-fold domains"/>
    <property type="match status" value="1"/>
</dbReference>
<dbReference type="Proteomes" id="UP000195607">
    <property type="component" value="Chromosome I"/>
</dbReference>
<name>A0A1N5UH49_9ARCH</name>
<dbReference type="GO" id="GO:0004617">
    <property type="term" value="F:phosphoglycerate dehydrogenase activity"/>
    <property type="evidence" value="ECO:0007669"/>
    <property type="project" value="UniProtKB-ARBA"/>
</dbReference>
<dbReference type="InterPro" id="IPR050857">
    <property type="entry name" value="D-2-hydroxyacid_DH"/>
</dbReference>
<evidence type="ECO:0000259" key="5">
    <source>
        <dbReference type="Pfam" id="PF00389"/>
    </source>
</evidence>
<dbReference type="AlphaFoldDB" id="A0A1N5UH49"/>
<dbReference type="InterPro" id="IPR006140">
    <property type="entry name" value="D-isomer_DH_NAD-bd"/>
</dbReference>
<reference evidence="7 8" key="1">
    <citation type="submission" date="2016-04" db="EMBL/GenBank/DDBJ databases">
        <authorList>
            <person name="Evans L.H."/>
            <person name="Alamgir A."/>
            <person name="Owens N."/>
            <person name="Weber N.D."/>
            <person name="Virtaneva K."/>
            <person name="Barbian K."/>
            <person name="Babar A."/>
            <person name="Rosenke K."/>
        </authorList>
    </citation>
    <scope>NUCLEOTIDE SEQUENCE [LARGE SCALE GENOMIC DNA]</scope>
    <source>
        <strain evidence="8">S5(T) (JCM 30642 \VKM B-2941)</strain>
    </source>
</reference>
<dbReference type="Gene3D" id="3.40.50.720">
    <property type="entry name" value="NAD(P)-binding Rossmann-like Domain"/>
    <property type="match status" value="2"/>
</dbReference>
<comment type="similarity">
    <text evidence="1 4">Belongs to the D-isomer specific 2-hydroxyacid dehydrogenase family.</text>
</comment>
<evidence type="ECO:0000256" key="4">
    <source>
        <dbReference type="RuleBase" id="RU003719"/>
    </source>
</evidence>
<evidence type="ECO:0000256" key="1">
    <source>
        <dbReference type="ARBA" id="ARBA00005854"/>
    </source>
</evidence>
<dbReference type="GO" id="GO:0051287">
    <property type="term" value="F:NAD binding"/>
    <property type="evidence" value="ECO:0007669"/>
    <property type="project" value="InterPro"/>
</dbReference>
<keyword evidence="3" id="KW-0520">NAD</keyword>
<gene>
    <name evidence="7" type="ORF">CSP5_0960</name>
</gene>
<evidence type="ECO:0000259" key="6">
    <source>
        <dbReference type="Pfam" id="PF02826"/>
    </source>
</evidence>
<dbReference type="PANTHER" id="PTHR42789">
    <property type="entry name" value="D-ISOMER SPECIFIC 2-HYDROXYACID DEHYDROGENASE FAMILY PROTEIN (AFU_ORTHOLOGUE AFUA_6G10090)"/>
    <property type="match status" value="1"/>
</dbReference>
<dbReference type="GO" id="GO:0006564">
    <property type="term" value="P:L-serine biosynthetic process"/>
    <property type="evidence" value="ECO:0007669"/>
    <property type="project" value="UniProtKB-ARBA"/>
</dbReference>
<dbReference type="Pfam" id="PF02826">
    <property type="entry name" value="2-Hacid_dh_C"/>
    <property type="match status" value="1"/>
</dbReference>